<keyword evidence="4" id="KW-1185">Reference proteome</keyword>
<dbReference type="AlphaFoldDB" id="A0A3Q9BUI4"/>
<organism evidence="2 4">
    <name type="scientific">Streptomyces aquilus</name>
    <dbReference type="NCBI Taxonomy" id="2548456"/>
    <lineage>
        <taxon>Bacteria</taxon>
        <taxon>Bacillati</taxon>
        <taxon>Actinomycetota</taxon>
        <taxon>Actinomycetes</taxon>
        <taxon>Kitasatosporales</taxon>
        <taxon>Streptomycetaceae</taxon>
        <taxon>Streptomyces</taxon>
    </lineage>
</organism>
<evidence type="ECO:0000313" key="4">
    <source>
        <dbReference type="Proteomes" id="UP000280197"/>
    </source>
</evidence>
<name>A0A3Q9BUI4_9ACTN</name>
<keyword evidence="1" id="KW-0812">Transmembrane</keyword>
<sequence length="99" mass="10363">MPIWLAVLAALLLVALLGMVVCMAWLIARRTPSADLPQVLLGLSHVISALCGLLPWGKPSAPLALQTPPVVEQEPAAVPTVVVVRSETALRSARSGHEG</sequence>
<dbReference type="KEGG" id="saqu:EJC51_00315"/>
<feature type="transmembrane region" description="Helical" evidence="1">
    <location>
        <begin position="6"/>
        <end position="27"/>
    </location>
</feature>
<dbReference type="KEGG" id="saqu:EJC51_47230"/>
<protein>
    <submittedName>
        <fullName evidence="2">Uncharacterized protein</fullName>
    </submittedName>
</protein>
<accession>A0A3Q9BUI4</accession>
<reference evidence="2 4" key="1">
    <citation type="submission" date="2018-12" db="EMBL/GenBank/DDBJ databases">
        <authorList>
            <person name="Li K."/>
        </authorList>
    </citation>
    <scope>NUCLEOTIDE SEQUENCE [LARGE SCALE GENOMIC DNA]</scope>
    <source>
        <strain evidence="4">CR22</strain>
        <strain evidence="2">GGCR-6</strain>
    </source>
</reference>
<evidence type="ECO:0000313" key="3">
    <source>
        <dbReference type="EMBL" id="AZP22955.1"/>
    </source>
</evidence>
<gene>
    <name evidence="2" type="ORF">EJC51_00315</name>
    <name evidence="3" type="ORF">EJC51_47230</name>
</gene>
<evidence type="ECO:0000256" key="1">
    <source>
        <dbReference type="SAM" id="Phobius"/>
    </source>
</evidence>
<dbReference type="EMBL" id="CP034463">
    <property type="protein sequence ID" value="AZP22955.1"/>
    <property type="molecule type" value="Genomic_DNA"/>
</dbReference>
<keyword evidence="1" id="KW-0472">Membrane</keyword>
<evidence type="ECO:0000313" key="2">
    <source>
        <dbReference type="EMBL" id="AZP14749.1"/>
    </source>
</evidence>
<proteinExistence type="predicted"/>
<dbReference type="EMBL" id="CP034463">
    <property type="protein sequence ID" value="AZP14749.1"/>
    <property type="molecule type" value="Genomic_DNA"/>
</dbReference>
<keyword evidence="1" id="KW-1133">Transmembrane helix</keyword>
<dbReference type="Proteomes" id="UP000280197">
    <property type="component" value="Chromosome"/>
</dbReference>
<dbReference type="RefSeq" id="WP_126269137.1">
    <property type="nucleotide sequence ID" value="NZ_CP034463.1"/>
</dbReference>